<dbReference type="AlphaFoldDB" id="A0A8J7KUZ2"/>
<comment type="caution">
    <text evidence="2">The sequence shown here is derived from an EMBL/GenBank/DDBJ whole genome shotgun (WGS) entry which is preliminary data.</text>
</comment>
<protein>
    <submittedName>
        <fullName evidence="2">ACT domain-containing protein</fullName>
    </submittedName>
</protein>
<name>A0A8J7KUZ2_9FIRM</name>
<dbReference type="SUPFAM" id="SSF55021">
    <property type="entry name" value="ACT-like"/>
    <property type="match status" value="2"/>
</dbReference>
<accession>A0A8J7KUZ2</accession>
<evidence type="ECO:0000313" key="2">
    <source>
        <dbReference type="EMBL" id="MBH1939550.1"/>
    </source>
</evidence>
<evidence type="ECO:0000313" key="3">
    <source>
        <dbReference type="Proteomes" id="UP000623269"/>
    </source>
</evidence>
<dbReference type="Pfam" id="PF19571">
    <property type="entry name" value="ACT_8"/>
    <property type="match status" value="1"/>
</dbReference>
<dbReference type="EMBL" id="JAEAGR010000001">
    <property type="protein sequence ID" value="MBH1939550.1"/>
    <property type="molecule type" value="Genomic_DNA"/>
</dbReference>
<keyword evidence="3" id="KW-1185">Reference proteome</keyword>
<dbReference type="InterPro" id="IPR045739">
    <property type="entry name" value="ACT_dom_pair"/>
</dbReference>
<dbReference type="PANTHER" id="PTHR40099">
    <property type="entry name" value="ACETOLACTATE SYNTHASE, SMALL SUBUNIT"/>
    <property type="match status" value="1"/>
</dbReference>
<reference evidence="2" key="1">
    <citation type="submission" date="2020-12" db="EMBL/GenBank/DDBJ databases">
        <title>M. sibirica DSM 26468T genome.</title>
        <authorList>
            <person name="Thieme N."/>
            <person name="Rettenmaier R."/>
            <person name="Zverlov V."/>
            <person name="Liebl W."/>
        </authorList>
    </citation>
    <scope>NUCLEOTIDE SEQUENCE</scope>
    <source>
        <strain evidence="2">DSM 26468</strain>
    </source>
</reference>
<sequence length="141" mass="15265">MIKQLSVFVQNEIGSLAGVTSVLKDNNINLRAIASFDTPEFAILRIVVDQPEKAKSLLSEHGFAVKMSEAVAVELIDKPGALDGMLHVIADAGLGVNYIYSIVVREGKVPLMIINTEDLPKTAAVLREKGYTVAEQEDIKS</sequence>
<dbReference type="PROSITE" id="PS51671">
    <property type="entry name" value="ACT"/>
    <property type="match status" value="1"/>
</dbReference>
<dbReference type="InterPro" id="IPR002912">
    <property type="entry name" value="ACT_dom"/>
</dbReference>
<dbReference type="Gene3D" id="3.30.2130.10">
    <property type="entry name" value="VC0802-like"/>
    <property type="match status" value="1"/>
</dbReference>
<gene>
    <name evidence="2" type="ORF">I5677_01425</name>
</gene>
<dbReference type="PANTHER" id="PTHR40099:SF1">
    <property type="entry name" value="ACETOLACTATE SYNTHASE, SMALL SUBUNIT"/>
    <property type="match status" value="1"/>
</dbReference>
<dbReference type="InterPro" id="IPR045865">
    <property type="entry name" value="ACT-like_dom_sf"/>
</dbReference>
<feature type="domain" description="ACT" evidence="1">
    <location>
        <begin position="4"/>
        <end position="78"/>
    </location>
</feature>
<dbReference type="RefSeq" id="WP_197659765.1">
    <property type="nucleotide sequence ID" value="NZ_JAEAGR010000001.1"/>
</dbReference>
<proteinExistence type="predicted"/>
<organism evidence="2 3">
    <name type="scientific">Mobilitalea sibirica</name>
    <dbReference type="NCBI Taxonomy" id="1462919"/>
    <lineage>
        <taxon>Bacteria</taxon>
        <taxon>Bacillati</taxon>
        <taxon>Bacillota</taxon>
        <taxon>Clostridia</taxon>
        <taxon>Lachnospirales</taxon>
        <taxon>Lachnospiraceae</taxon>
        <taxon>Mobilitalea</taxon>
    </lineage>
</organism>
<evidence type="ECO:0000259" key="1">
    <source>
        <dbReference type="PROSITE" id="PS51671"/>
    </source>
</evidence>
<dbReference type="Proteomes" id="UP000623269">
    <property type="component" value="Unassembled WGS sequence"/>
</dbReference>